<dbReference type="PANTHER" id="PTHR39337">
    <property type="entry name" value="BLR5642 PROTEIN"/>
    <property type="match status" value="1"/>
</dbReference>
<accession>A0ABD4X503</accession>
<dbReference type="Proteomes" id="UP001218364">
    <property type="component" value="Unassembled WGS sequence"/>
</dbReference>
<protein>
    <submittedName>
        <fullName evidence="1">DUF488 domain-containing protein</fullName>
    </submittedName>
</protein>
<evidence type="ECO:0000313" key="2">
    <source>
        <dbReference type="Proteomes" id="UP001218364"/>
    </source>
</evidence>
<evidence type="ECO:0000313" key="1">
    <source>
        <dbReference type="EMBL" id="MDE4164272.1"/>
    </source>
</evidence>
<proteinExistence type="predicted"/>
<comment type="caution">
    <text evidence="1">The sequence shown here is derived from an EMBL/GenBank/DDBJ whole genome shotgun (WGS) entry which is preliminary data.</text>
</comment>
<name>A0ABD4X503_9RHOB</name>
<reference evidence="1 2" key="1">
    <citation type="submission" date="2023-02" db="EMBL/GenBank/DDBJ databases">
        <title>Population genomics of bacteria associated with diatom.</title>
        <authorList>
            <person name="Xie J."/>
            <person name="Wang H."/>
        </authorList>
    </citation>
    <scope>NUCLEOTIDE SEQUENCE [LARGE SCALE GENOMIC DNA]</scope>
    <source>
        <strain evidence="1 2">PT47_8</strain>
    </source>
</reference>
<gene>
    <name evidence="1" type="ORF">PXK24_01100</name>
</gene>
<sequence>MAAKFLSLVHSTVCHLDVTARGRREQVRGVSMLDDSATTANAELMTIGYEGASIDDFVATLTAANVKCLIDVRELPLSRKKGFSKRALCEAVEAAGIRYEHIKSLGDPKPGRDAARAGDYKKFRQIFSAHLASTDAQSALDSVIPVAIEGGACLLCFERCHKECHRSMVADEILKRTDLGIRHIGVRHGLAGDCK</sequence>
<dbReference type="Pfam" id="PF04343">
    <property type="entry name" value="DUF488"/>
    <property type="match status" value="1"/>
</dbReference>
<dbReference type="AlphaFoldDB" id="A0ABD4X503"/>
<dbReference type="InterPro" id="IPR007438">
    <property type="entry name" value="DUF488"/>
</dbReference>
<dbReference type="EMBL" id="JARCJK010000001">
    <property type="protein sequence ID" value="MDE4164272.1"/>
    <property type="molecule type" value="Genomic_DNA"/>
</dbReference>
<dbReference type="PANTHER" id="PTHR39337:SF1">
    <property type="entry name" value="BLR5642 PROTEIN"/>
    <property type="match status" value="1"/>
</dbReference>
<organism evidence="1 2">
    <name type="scientific">Phaeobacter gallaeciensis</name>
    <dbReference type="NCBI Taxonomy" id="60890"/>
    <lineage>
        <taxon>Bacteria</taxon>
        <taxon>Pseudomonadati</taxon>
        <taxon>Pseudomonadota</taxon>
        <taxon>Alphaproteobacteria</taxon>
        <taxon>Rhodobacterales</taxon>
        <taxon>Roseobacteraceae</taxon>
        <taxon>Phaeobacter</taxon>
    </lineage>
</organism>